<dbReference type="PRINTS" id="PR01438">
    <property type="entry name" value="UNVRSLSTRESS"/>
</dbReference>
<evidence type="ECO:0000313" key="3">
    <source>
        <dbReference type="Proteomes" id="UP001210925"/>
    </source>
</evidence>
<dbReference type="PANTHER" id="PTHR31964">
    <property type="entry name" value="ADENINE NUCLEOTIDE ALPHA HYDROLASES-LIKE SUPERFAMILY PROTEIN"/>
    <property type="match status" value="1"/>
</dbReference>
<feature type="domain" description="UspA" evidence="1">
    <location>
        <begin position="17"/>
        <end position="146"/>
    </location>
</feature>
<evidence type="ECO:0000313" key="2">
    <source>
        <dbReference type="EMBL" id="KAJ3256238.1"/>
    </source>
</evidence>
<protein>
    <recommendedName>
        <fullName evidence="1">UspA domain-containing protein</fullName>
    </recommendedName>
</protein>
<name>A0AAD5UIR0_9FUNG</name>
<keyword evidence="3" id="KW-1185">Reference proteome</keyword>
<dbReference type="Gene3D" id="3.40.50.620">
    <property type="entry name" value="HUPs"/>
    <property type="match status" value="1"/>
</dbReference>
<proteinExistence type="predicted"/>
<dbReference type="EMBL" id="JADGKB010000053">
    <property type="protein sequence ID" value="KAJ3256238.1"/>
    <property type="molecule type" value="Genomic_DNA"/>
</dbReference>
<dbReference type="AlphaFoldDB" id="A0AAD5UIR0"/>
<accession>A0AAD5UIR0</accession>
<comment type="caution">
    <text evidence="2">The sequence shown here is derived from an EMBL/GenBank/DDBJ whole genome shotgun (WGS) entry which is preliminary data.</text>
</comment>
<sequence length="151" mass="17222">MKHVVNIKHLKDQETCRTVVLPLDSSEFSKHALEWSKKHLLCEKDKVILVNIRSVSETVKESITGDKDSDQQQQLMECYCSDLKDYSVEYFVGVGDLKSDLCEFIDTLKGDLVVVGQQDESMSKTLWGSVSTYLAKHSKDSILIVKKRDHK</sequence>
<dbReference type="SUPFAM" id="SSF52402">
    <property type="entry name" value="Adenine nucleotide alpha hydrolases-like"/>
    <property type="match status" value="1"/>
</dbReference>
<gene>
    <name evidence="2" type="ORF">HK103_005601</name>
</gene>
<dbReference type="InterPro" id="IPR006015">
    <property type="entry name" value="Universal_stress_UspA"/>
</dbReference>
<dbReference type="PANTHER" id="PTHR31964:SF113">
    <property type="entry name" value="USPA DOMAIN-CONTAINING PROTEIN"/>
    <property type="match status" value="1"/>
</dbReference>
<dbReference type="Pfam" id="PF00582">
    <property type="entry name" value="Usp"/>
    <property type="match status" value="1"/>
</dbReference>
<organism evidence="2 3">
    <name type="scientific">Boothiomyces macroporosus</name>
    <dbReference type="NCBI Taxonomy" id="261099"/>
    <lineage>
        <taxon>Eukaryota</taxon>
        <taxon>Fungi</taxon>
        <taxon>Fungi incertae sedis</taxon>
        <taxon>Chytridiomycota</taxon>
        <taxon>Chytridiomycota incertae sedis</taxon>
        <taxon>Chytridiomycetes</taxon>
        <taxon>Rhizophydiales</taxon>
        <taxon>Terramycetaceae</taxon>
        <taxon>Boothiomyces</taxon>
    </lineage>
</organism>
<dbReference type="CDD" id="cd23659">
    <property type="entry name" value="USP_At3g01520-like"/>
    <property type="match status" value="1"/>
</dbReference>
<reference evidence="2" key="1">
    <citation type="submission" date="2020-05" db="EMBL/GenBank/DDBJ databases">
        <title>Phylogenomic resolution of chytrid fungi.</title>
        <authorList>
            <person name="Stajich J.E."/>
            <person name="Amses K."/>
            <person name="Simmons R."/>
            <person name="Seto K."/>
            <person name="Myers J."/>
            <person name="Bonds A."/>
            <person name="Quandt C.A."/>
            <person name="Barry K."/>
            <person name="Liu P."/>
            <person name="Grigoriev I."/>
            <person name="Longcore J.E."/>
            <person name="James T.Y."/>
        </authorList>
    </citation>
    <scope>NUCLEOTIDE SEQUENCE</scope>
    <source>
        <strain evidence="2">PLAUS21</strain>
    </source>
</reference>
<dbReference type="InterPro" id="IPR006016">
    <property type="entry name" value="UspA"/>
</dbReference>
<dbReference type="InterPro" id="IPR014729">
    <property type="entry name" value="Rossmann-like_a/b/a_fold"/>
</dbReference>
<evidence type="ECO:0000259" key="1">
    <source>
        <dbReference type="Pfam" id="PF00582"/>
    </source>
</evidence>
<dbReference type="Proteomes" id="UP001210925">
    <property type="component" value="Unassembled WGS sequence"/>
</dbReference>